<dbReference type="Proteomes" id="UP000324897">
    <property type="component" value="Chromosome 6"/>
</dbReference>
<protein>
    <submittedName>
        <fullName evidence="1">Uncharacterized protein</fullName>
    </submittedName>
</protein>
<dbReference type="AlphaFoldDB" id="A0A5J9WNN7"/>
<name>A0A5J9WNN7_9POAL</name>
<accession>A0A5J9WNN7</accession>
<dbReference type="Gramene" id="TVU48904">
    <property type="protein sequence ID" value="TVU48904"/>
    <property type="gene ID" value="EJB05_00188"/>
</dbReference>
<evidence type="ECO:0000313" key="2">
    <source>
        <dbReference type="Proteomes" id="UP000324897"/>
    </source>
</evidence>
<reference evidence="1 2" key="1">
    <citation type="journal article" date="2019" name="Sci. Rep.">
        <title>A high-quality genome of Eragrostis curvula grass provides insights into Poaceae evolution and supports new strategies to enhance forage quality.</title>
        <authorList>
            <person name="Carballo J."/>
            <person name="Santos B.A.C.M."/>
            <person name="Zappacosta D."/>
            <person name="Garbus I."/>
            <person name="Selva J.P."/>
            <person name="Gallo C.A."/>
            <person name="Diaz A."/>
            <person name="Albertini E."/>
            <person name="Caccamo M."/>
            <person name="Echenique V."/>
        </authorList>
    </citation>
    <scope>NUCLEOTIDE SEQUENCE [LARGE SCALE GENOMIC DNA]</scope>
    <source>
        <strain evidence="2">cv. Victoria</strain>
        <tissue evidence="1">Leaf</tissue>
    </source>
</reference>
<evidence type="ECO:0000313" key="1">
    <source>
        <dbReference type="EMBL" id="TVU48904.1"/>
    </source>
</evidence>
<comment type="caution">
    <text evidence="1">The sequence shown here is derived from an EMBL/GenBank/DDBJ whole genome shotgun (WGS) entry which is preliminary data.</text>
</comment>
<keyword evidence="2" id="KW-1185">Reference proteome</keyword>
<sequence length="137" mass="15743">MKGSSKYERLLPRVQGNARGVSRNGNVEVFFSQGIAAARPRRIPKVKFEAIDKVRHKHRQIHWLLHKRCKTCSDSNLPNRTAGVEEKMRNVIVYDKEPQGGDGGHLQAYAKLTGDDEQHYEILIVVYRYMISLRNQA</sequence>
<dbReference type="EMBL" id="RWGY01000002">
    <property type="protein sequence ID" value="TVU48904.1"/>
    <property type="molecule type" value="Genomic_DNA"/>
</dbReference>
<gene>
    <name evidence="1" type="ORF">EJB05_00188</name>
</gene>
<proteinExistence type="predicted"/>
<organism evidence="1 2">
    <name type="scientific">Eragrostis curvula</name>
    <name type="common">weeping love grass</name>
    <dbReference type="NCBI Taxonomy" id="38414"/>
    <lineage>
        <taxon>Eukaryota</taxon>
        <taxon>Viridiplantae</taxon>
        <taxon>Streptophyta</taxon>
        <taxon>Embryophyta</taxon>
        <taxon>Tracheophyta</taxon>
        <taxon>Spermatophyta</taxon>
        <taxon>Magnoliopsida</taxon>
        <taxon>Liliopsida</taxon>
        <taxon>Poales</taxon>
        <taxon>Poaceae</taxon>
        <taxon>PACMAD clade</taxon>
        <taxon>Chloridoideae</taxon>
        <taxon>Eragrostideae</taxon>
        <taxon>Eragrostidinae</taxon>
        <taxon>Eragrostis</taxon>
    </lineage>
</organism>